<name>A0A1V9FJC9_9BACT</name>
<evidence type="ECO:0000313" key="2">
    <source>
        <dbReference type="EMBL" id="OQP58465.1"/>
    </source>
</evidence>
<evidence type="ECO:0000313" key="3">
    <source>
        <dbReference type="Proteomes" id="UP000192276"/>
    </source>
</evidence>
<dbReference type="Proteomes" id="UP000192276">
    <property type="component" value="Unassembled WGS sequence"/>
</dbReference>
<dbReference type="STRING" id="550983.A4R26_03140"/>
<evidence type="ECO:0000256" key="1">
    <source>
        <dbReference type="SAM" id="Phobius"/>
    </source>
</evidence>
<keyword evidence="1" id="KW-1133">Transmembrane helix</keyword>
<feature type="transmembrane region" description="Helical" evidence="1">
    <location>
        <begin position="6"/>
        <end position="27"/>
    </location>
</feature>
<proteinExistence type="predicted"/>
<dbReference type="RefSeq" id="WP_081165734.1">
    <property type="nucleotide sequence ID" value="NZ_LWBP01000188.1"/>
</dbReference>
<keyword evidence="1" id="KW-0812">Transmembrane</keyword>
<dbReference type="EMBL" id="LWBP01000188">
    <property type="protein sequence ID" value="OQP58465.1"/>
    <property type="molecule type" value="Genomic_DNA"/>
</dbReference>
<dbReference type="OrthoDB" id="678301at2"/>
<gene>
    <name evidence="2" type="ORF">A4R26_03140</name>
</gene>
<keyword evidence="1" id="KW-0472">Membrane</keyword>
<sequence length="88" mass="10107">MNLNQPVFIFRGLAIGVIVLLSLSLLLHQKNKQLTESHNRLLLQNDSVLSVNLQLQKDLNFLKHDLDSVVRSNPDKQHLTNREIATRK</sequence>
<dbReference type="AlphaFoldDB" id="A0A1V9FJC9"/>
<organism evidence="2 3">
    <name type="scientific">Niastella populi</name>
    <dbReference type="NCBI Taxonomy" id="550983"/>
    <lineage>
        <taxon>Bacteria</taxon>
        <taxon>Pseudomonadati</taxon>
        <taxon>Bacteroidota</taxon>
        <taxon>Chitinophagia</taxon>
        <taxon>Chitinophagales</taxon>
        <taxon>Chitinophagaceae</taxon>
        <taxon>Niastella</taxon>
    </lineage>
</organism>
<protein>
    <submittedName>
        <fullName evidence="2">Uncharacterized protein</fullName>
    </submittedName>
</protein>
<comment type="caution">
    <text evidence="2">The sequence shown here is derived from an EMBL/GenBank/DDBJ whole genome shotgun (WGS) entry which is preliminary data.</text>
</comment>
<reference evidence="3" key="1">
    <citation type="submission" date="2016-04" db="EMBL/GenBank/DDBJ databases">
        <authorList>
            <person name="Chen L."/>
            <person name="Zhuang W."/>
            <person name="Wang G."/>
        </authorList>
    </citation>
    <scope>NUCLEOTIDE SEQUENCE [LARGE SCALE GENOMIC DNA]</scope>
    <source>
        <strain evidence="3">208</strain>
    </source>
</reference>
<accession>A0A1V9FJC9</accession>
<keyword evidence="3" id="KW-1185">Reference proteome</keyword>